<dbReference type="AlphaFoldDB" id="A4JVB1"/>
<evidence type="ECO:0008006" key="3">
    <source>
        <dbReference type="Google" id="ProtNLM"/>
    </source>
</evidence>
<gene>
    <name evidence="1" type="ordered locus">Bcep1808_7337</name>
</gene>
<evidence type="ECO:0000313" key="2">
    <source>
        <dbReference type="Proteomes" id="UP000002287"/>
    </source>
</evidence>
<sequence>MQVLKTQNGRPPFGSVLGTVQLPADVVRGAASIAEEFFSAAEASEFSGDPVETLAVPRWASRGSSAWLPNLSQLGYRRAEGGYRGRDDLWVVTAGVDLHTDDEGLVLMIVLHNDALSFQQGRTRHRPYAGDWFIFDDRLPHGVREAPGRSTFVGWNIPVVPA</sequence>
<geneLocation type="plasmid" evidence="1 2">
    <name>pBVIE03</name>
</geneLocation>
<organism evidence="1 2">
    <name type="scientific">Burkholderia vietnamiensis (strain G4 / LMG 22486)</name>
    <name type="common">Burkholderia cepacia (strain R1808)</name>
    <dbReference type="NCBI Taxonomy" id="269482"/>
    <lineage>
        <taxon>Bacteria</taxon>
        <taxon>Pseudomonadati</taxon>
        <taxon>Pseudomonadota</taxon>
        <taxon>Betaproteobacteria</taxon>
        <taxon>Burkholderiales</taxon>
        <taxon>Burkholderiaceae</taxon>
        <taxon>Burkholderia</taxon>
        <taxon>Burkholderia cepacia complex</taxon>
    </lineage>
</organism>
<name>A4JVB1_BURVG</name>
<evidence type="ECO:0000313" key="1">
    <source>
        <dbReference type="EMBL" id="ABO60214.1"/>
    </source>
</evidence>
<dbReference type="KEGG" id="bvi:Bcep1808_7337"/>
<dbReference type="EMBL" id="CP000619">
    <property type="protein sequence ID" value="ABO60214.1"/>
    <property type="molecule type" value="Genomic_DNA"/>
</dbReference>
<keyword evidence="1" id="KW-0614">Plasmid</keyword>
<protein>
    <recommendedName>
        <fullName evidence="3">2OG-Fe(II) oxygenase</fullName>
    </recommendedName>
</protein>
<proteinExistence type="predicted"/>
<accession>A4JVB1</accession>
<dbReference type="HOGENOM" id="CLU_1711565_0_0_4"/>
<dbReference type="Proteomes" id="UP000002287">
    <property type="component" value="Plasmid pBVIE03"/>
</dbReference>
<reference evidence="1 2" key="1">
    <citation type="submission" date="2007-03" db="EMBL/GenBank/DDBJ databases">
        <title>Complete sequence of plasmid pBVIE03 of Burkholderia vietnamiensis G4.</title>
        <authorList>
            <consortium name="US DOE Joint Genome Institute"/>
            <person name="Copeland A."/>
            <person name="Lucas S."/>
            <person name="Lapidus A."/>
            <person name="Barry K."/>
            <person name="Detter J.C."/>
            <person name="Glavina del Rio T."/>
            <person name="Hammon N."/>
            <person name="Israni S."/>
            <person name="Dalin E."/>
            <person name="Tice H."/>
            <person name="Pitluck S."/>
            <person name="Chain P."/>
            <person name="Malfatti S."/>
            <person name="Shin M."/>
            <person name="Vergez L."/>
            <person name="Schmutz J."/>
            <person name="Larimer F."/>
            <person name="Land M."/>
            <person name="Hauser L."/>
            <person name="Kyrpides N."/>
            <person name="Tiedje J."/>
            <person name="Richardson P."/>
        </authorList>
    </citation>
    <scope>NUCLEOTIDE SEQUENCE [LARGE SCALE GENOMIC DNA]</scope>
    <source>
        <strain evidence="2">G4 / LMG 22486</strain>
        <plasmid evidence="1 2">pBVIE03</plasmid>
    </source>
</reference>